<dbReference type="Pfam" id="PF06985">
    <property type="entry name" value="HET"/>
    <property type="match status" value="1"/>
</dbReference>
<gene>
    <name evidence="2" type="ORF">K435DRAFT_779941</name>
</gene>
<protein>
    <recommendedName>
        <fullName evidence="1">Heterokaryon incompatibility domain-containing protein</fullName>
    </recommendedName>
</protein>
<evidence type="ECO:0000313" key="2">
    <source>
        <dbReference type="EMBL" id="THU93221.1"/>
    </source>
</evidence>
<evidence type="ECO:0000313" key="3">
    <source>
        <dbReference type="Proteomes" id="UP000297245"/>
    </source>
</evidence>
<evidence type="ECO:0000259" key="1">
    <source>
        <dbReference type="Pfam" id="PF06985"/>
    </source>
</evidence>
<keyword evidence="3" id="KW-1185">Reference proteome</keyword>
<accession>A0A4S8LV47</accession>
<sequence length="273" mass="31349">MKILRCSCKAPESNTHNSDDIKPSLIRNKARFHRKPISSLSTSIPSRPSRPQLRFMYPSFFNREPTIFPFSLLSDQEVKLLFVSDTVPPYPAYRCVRTEGGKLSSTKNETSCDVMAPINICPHRFIDAHTLKLIEFYKDAVIPPYAILSHRWGEEVVYDEFLHPRRETKAKSRLGYQKIKATCQQARKDGIHYIWVDTCCIKQGDPADVSANITSMYAYNQNAEVCYVYLADVSKKSEMFDRVILGKHLAGTEWLERGWTLQARCAPNCNLFQ</sequence>
<dbReference type="Proteomes" id="UP000297245">
    <property type="component" value="Unassembled WGS sequence"/>
</dbReference>
<proteinExistence type="predicted"/>
<name>A0A4S8LV47_DENBC</name>
<reference evidence="2 3" key="1">
    <citation type="journal article" date="2019" name="Nat. Ecol. Evol.">
        <title>Megaphylogeny resolves global patterns of mushroom evolution.</title>
        <authorList>
            <person name="Varga T."/>
            <person name="Krizsan K."/>
            <person name="Foldi C."/>
            <person name="Dima B."/>
            <person name="Sanchez-Garcia M."/>
            <person name="Sanchez-Ramirez S."/>
            <person name="Szollosi G.J."/>
            <person name="Szarkandi J.G."/>
            <person name="Papp V."/>
            <person name="Albert L."/>
            <person name="Andreopoulos W."/>
            <person name="Angelini C."/>
            <person name="Antonin V."/>
            <person name="Barry K.W."/>
            <person name="Bougher N.L."/>
            <person name="Buchanan P."/>
            <person name="Buyck B."/>
            <person name="Bense V."/>
            <person name="Catcheside P."/>
            <person name="Chovatia M."/>
            <person name="Cooper J."/>
            <person name="Damon W."/>
            <person name="Desjardin D."/>
            <person name="Finy P."/>
            <person name="Geml J."/>
            <person name="Haridas S."/>
            <person name="Hughes K."/>
            <person name="Justo A."/>
            <person name="Karasinski D."/>
            <person name="Kautmanova I."/>
            <person name="Kiss B."/>
            <person name="Kocsube S."/>
            <person name="Kotiranta H."/>
            <person name="LaButti K.M."/>
            <person name="Lechner B.E."/>
            <person name="Liimatainen K."/>
            <person name="Lipzen A."/>
            <person name="Lukacs Z."/>
            <person name="Mihaltcheva S."/>
            <person name="Morgado L.N."/>
            <person name="Niskanen T."/>
            <person name="Noordeloos M.E."/>
            <person name="Ohm R.A."/>
            <person name="Ortiz-Santana B."/>
            <person name="Ovrebo C."/>
            <person name="Racz N."/>
            <person name="Riley R."/>
            <person name="Savchenko A."/>
            <person name="Shiryaev A."/>
            <person name="Soop K."/>
            <person name="Spirin V."/>
            <person name="Szebenyi C."/>
            <person name="Tomsovsky M."/>
            <person name="Tulloss R.E."/>
            <person name="Uehling J."/>
            <person name="Grigoriev I.V."/>
            <person name="Vagvolgyi C."/>
            <person name="Papp T."/>
            <person name="Martin F.M."/>
            <person name="Miettinen O."/>
            <person name="Hibbett D.S."/>
            <person name="Nagy L.G."/>
        </authorList>
    </citation>
    <scope>NUCLEOTIDE SEQUENCE [LARGE SCALE GENOMIC DNA]</scope>
    <source>
        <strain evidence="2 3">CBS 962.96</strain>
    </source>
</reference>
<feature type="domain" description="Heterokaryon incompatibility" evidence="1">
    <location>
        <begin position="145"/>
        <end position="237"/>
    </location>
</feature>
<dbReference type="OrthoDB" id="674604at2759"/>
<dbReference type="PANTHER" id="PTHR10622">
    <property type="entry name" value="HET DOMAIN-CONTAINING PROTEIN"/>
    <property type="match status" value="1"/>
</dbReference>
<organism evidence="2 3">
    <name type="scientific">Dendrothele bispora (strain CBS 962.96)</name>
    <dbReference type="NCBI Taxonomy" id="1314807"/>
    <lineage>
        <taxon>Eukaryota</taxon>
        <taxon>Fungi</taxon>
        <taxon>Dikarya</taxon>
        <taxon>Basidiomycota</taxon>
        <taxon>Agaricomycotina</taxon>
        <taxon>Agaricomycetes</taxon>
        <taxon>Agaricomycetidae</taxon>
        <taxon>Agaricales</taxon>
        <taxon>Agaricales incertae sedis</taxon>
        <taxon>Dendrothele</taxon>
    </lineage>
</organism>
<dbReference type="EMBL" id="ML179254">
    <property type="protein sequence ID" value="THU93221.1"/>
    <property type="molecule type" value="Genomic_DNA"/>
</dbReference>
<dbReference type="InterPro" id="IPR010730">
    <property type="entry name" value="HET"/>
</dbReference>
<dbReference type="AlphaFoldDB" id="A0A4S8LV47"/>
<dbReference type="PANTHER" id="PTHR10622:SF10">
    <property type="entry name" value="HET DOMAIN-CONTAINING PROTEIN"/>
    <property type="match status" value="1"/>
</dbReference>